<reference evidence="1 3" key="1">
    <citation type="submission" date="2017-09" db="EMBL/GenBank/DDBJ databases">
        <title>Phase variable restriction modification systems are present in the genome sequences of periodontal pathogens Prevotella intermedia, Tannerella forsythia and Porphyromonas gingivalis.</title>
        <authorList>
            <person name="Haigh R.D."/>
            <person name="Crawford L."/>
            <person name="Ralph J."/>
            <person name="Wanford J."/>
            <person name="Vartoukian S.R."/>
            <person name="Hijazib K."/>
            <person name="Wade W."/>
            <person name="Oggioni M.R."/>
        </authorList>
    </citation>
    <scope>NUCLEOTIDE SEQUENCE [LARGE SCALE GENOMIC DNA]</scope>
    <source>
        <strain evidence="1 3">WW2834</strain>
    </source>
</reference>
<gene>
    <name evidence="1" type="ORF">CLI71_05440</name>
    <name evidence="2" type="ORF">CTI18_05615</name>
</gene>
<evidence type="ECO:0000313" key="4">
    <source>
        <dbReference type="Proteomes" id="UP000230046"/>
    </source>
</evidence>
<accession>A0A1P8JMZ8</accession>
<evidence type="ECO:0000313" key="1">
    <source>
        <dbReference type="EMBL" id="PDP60472.1"/>
    </source>
</evidence>
<comment type="caution">
    <text evidence="1">The sequence shown here is derived from an EMBL/GenBank/DDBJ whole genome shotgun (WGS) entry which is preliminary data.</text>
</comment>
<dbReference type="Proteomes" id="UP000219058">
    <property type="component" value="Unassembled WGS sequence"/>
</dbReference>
<protein>
    <submittedName>
        <fullName evidence="1">Uncharacterized protein</fullName>
    </submittedName>
</protein>
<sequence length="59" mass="7031">MSSSLNSYTELTLFYEGKEGDKSVNIFYRHNYRITLYTSVCYKTYCFAFQKRLFCTVKA</sequence>
<dbReference type="EMBL" id="PEKN01000001">
    <property type="protein sequence ID" value="PIK21552.1"/>
    <property type="molecule type" value="Genomic_DNA"/>
</dbReference>
<evidence type="ECO:0000313" key="3">
    <source>
        <dbReference type="Proteomes" id="UP000219058"/>
    </source>
</evidence>
<proteinExistence type="predicted"/>
<organism evidence="1 3">
    <name type="scientific">Prevotella intermedia</name>
    <dbReference type="NCBI Taxonomy" id="28131"/>
    <lineage>
        <taxon>Bacteria</taxon>
        <taxon>Pseudomonadati</taxon>
        <taxon>Bacteroidota</taxon>
        <taxon>Bacteroidia</taxon>
        <taxon>Bacteroidales</taxon>
        <taxon>Prevotellaceae</taxon>
        <taxon>Prevotella</taxon>
    </lineage>
</organism>
<dbReference type="AlphaFoldDB" id="A0A1P8JMZ8"/>
<reference evidence="2 4" key="2">
    <citation type="submission" date="2017-11" db="EMBL/GenBank/DDBJ databases">
        <title>Genome sequencing of Prevotella intermedia KCOM 1653.</title>
        <authorList>
            <person name="Kook J.-K."/>
            <person name="Park S.-N."/>
            <person name="Lim Y.K."/>
        </authorList>
    </citation>
    <scope>NUCLEOTIDE SEQUENCE [LARGE SCALE GENOMIC DNA]</scope>
    <source>
        <strain evidence="2 4">KCOM 1653</strain>
    </source>
</reference>
<evidence type="ECO:0000313" key="2">
    <source>
        <dbReference type="EMBL" id="PIK21552.1"/>
    </source>
</evidence>
<dbReference type="Proteomes" id="UP000230046">
    <property type="component" value="Unassembled WGS sequence"/>
</dbReference>
<dbReference type="EMBL" id="NSLY01000011">
    <property type="protein sequence ID" value="PDP60472.1"/>
    <property type="molecule type" value="Genomic_DNA"/>
</dbReference>
<name>A0A1P8JMZ8_PREIN</name>